<organism evidence="2 3">
    <name type="scientific">Streptomyces gibsoniae</name>
    <dbReference type="NCBI Taxonomy" id="3075529"/>
    <lineage>
        <taxon>Bacteria</taxon>
        <taxon>Bacillati</taxon>
        <taxon>Actinomycetota</taxon>
        <taxon>Actinomycetes</taxon>
        <taxon>Kitasatosporales</taxon>
        <taxon>Streptomycetaceae</taxon>
        <taxon>Streptomyces</taxon>
    </lineage>
</organism>
<name>A0ABU2TTU3_9ACTN</name>
<comment type="caution">
    <text evidence="2">The sequence shown here is derived from an EMBL/GenBank/DDBJ whole genome shotgun (WGS) entry which is preliminary data.</text>
</comment>
<dbReference type="Proteomes" id="UP001183809">
    <property type="component" value="Unassembled WGS sequence"/>
</dbReference>
<dbReference type="RefSeq" id="WP_311695470.1">
    <property type="nucleotide sequence ID" value="NZ_JAVREY010000014.1"/>
</dbReference>
<dbReference type="PROSITE" id="PS51257">
    <property type="entry name" value="PROKAR_LIPOPROTEIN"/>
    <property type="match status" value="1"/>
</dbReference>
<feature type="signal peptide" evidence="1">
    <location>
        <begin position="1"/>
        <end position="23"/>
    </location>
</feature>
<evidence type="ECO:0000313" key="2">
    <source>
        <dbReference type="EMBL" id="MDT0464336.1"/>
    </source>
</evidence>
<keyword evidence="1" id="KW-0732">Signal</keyword>
<keyword evidence="3" id="KW-1185">Reference proteome</keyword>
<evidence type="ECO:0000256" key="1">
    <source>
        <dbReference type="SAM" id="SignalP"/>
    </source>
</evidence>
<proteinExistence type="predicted"/>
<evidence type="ECO:0000313" key="3">
    <source>
        <dbReference type="Proteomes" id="UP001183809"/>
    </source>
</evidence>
<dbReference type="EMBL" id="JAVREY010000014">
    <property type="protein sequence ID" value="MDT0464336.1"/>
    <property type="molecule type" value="Genomic_DNA"/>
</dbReference>
<feature type="chain" id="PRO_5046904488" description="Lipoprotein" evidence="1">
    <location>
        <begin position="24"/>
        <end position="139"/>
    </location>
</feature>
<evidence type="ECO:0008006" key="4">
    <source>
        <dbReference type="Google" id="ProtNLM"/>
    </source>
</evidence>
<gene>
    <name evidence="2" type="ORF">RM764_15090</name>
</gene>
<reference evidence="3" key="1">
    <citation type="submission" date="2023-07" db="EMBL/GenBank/DDBJ databases">
        <title>30 novel species of actinomycetes from the DSMZ collection.</title>
        <authorList>
            <person name="Nouioui I."/>
        </authorList>
    </citation>
    <scope>NUCLEOTIDE SEQUENCE [LARGE SCALE GENOMIC DNA]</scope>
    <source>
        <strain evidence="3">DSM 41699</strain>
    </source>
</reference>
<sequence length="139" mass="15077">MRVRAARVLCAAAVALLTGACGGAPKPLPHVTAADVLGHWTSDCGSTLTVEADRTFTVRDLPVDFALRSGAVKRLAAGHGTWYLYAGAKGATPQTFDLRIGEDFYDLHYVRRGDSIALRTVLGDPDDNRWCEFSRRSRA</sequence>
<accession>A0ABU2TTU3</accession>
<protein>
    <recommendedName>
        <fullName evidence="4">Lipoprotein</fullName>
    </recommendedName>
</protein>